<dbReference type="PANTHER" id="PTHR11040">
    <property type="entry name" value="ZINC/IRON TRANSPORTER"/>
    <property type="match status" value="1"/>
</dbReference>
<dbReference type="Proteomes" id="UP000001058">
    <property type="component" value="Unassembled WGS sequence"/>
</dbReference>
<evidence type="ECO:0000256" key="2">
    <source>
        <dbReference type="ARBA" id="ARBA00022692"/>
    </source>
</evidence>
<dbReference type="AlphaFoldDB" id="D8TH90"/>
<dbReference type="GO" id="GO:0005886">
    <property type="term" value="C:plasma membrane"/>
    <property type="evidence" value="ECO:0007669"/>
    <property type="project" value="TreeGrafter"/>
</dbReference>
<evidence type="ECO:0000313" key="8">
    <source>
        <dbReference type="Proteomes" id="UP000001058"/>
    </source>
</evidence>
<dbReference type="GeneID" id="9621424"/>
<keyword evidence="4 6" id="KW-0472">Membrane</keyword>
<feature type="region of interest" description="Disordered" evidence="5">
    <location>
        <begin position="253"/>
        <end position="321"/>
    </location>
</feature>
<reference evidence="7 8" key="1">
    <citation type="journal article" date="2010" name="Science">
        <title>Genomic analysis of organismal complexity in the multicellular green alga Volvox carteri.</title>
        <authorList>
            <person name="Prochnik S.E."/>
            <person name="Umen J."/>
            <person name="Nedelcu A.M."/>
            <person name="Hallmann A."/>
            <person name="Miller S.M."/>
            <person name="Nishii I."/>
            <person name="Ferris P."/>
            <person name="Kuo A."/>
            <person name="Mitros T."/>
            <person name="Fritz-Laylin L.K."/>
            <person name="Hellsten U."/>
            <person name="Chapman J."/>
            <person name="Simakov O."/>
            <person name="Rensing S.A."/>
            <person name="Terry A."/>
            <person name="Pangilinan J."/>
            <person name="Kapitonov V."/>
            <person name="Jurka J."/>
            <person name="Salamov A."/>
            <person name="Shapiro H."/>
            <person name="Schmutz J."/>
            <person name="Grimwood J."/>
            <person name="Lindquist E."/>
            <person name="Lucas S."/>
            <person name="Grigoriev I.V."/>
            <person name="Schmitt R."/>
            <person name="Kirk D."/>
            <person name="Rokhsar D.S."/>
        </authorList>
    </citation>
    <scope>NUCLEOTIDE SEQUENCE [LARGE SCALE GENOMIC DNA]</scope>
    <source>
        <strain evidence="8">f. Nagariensis / Eve</strain>
    </source>
</reference>
<keyword evidence="8" id="KW-1185">Reference proteome</keyword>
<dbReference type="InParanoid" id="D8TH90"/>
<accession>D8TH90</accession>
<keyword evidence="3 6" id="KW-1133">Transmembrane helix</keyword>
<dbReference type="InterPro" id="IPR003689">
    <property type="entry name" value="ZIP"/>
</dbReference>
<sequence length="1018" mass="106150">MYPFTRMLSDMGVEQEDVQPAVASFAMMGSNAKARSLLQAALQLKLCSVHGNTGPDACQALFFNSSDGDPIPAGNSSTAGDIVACEWRQQQTLPAGSSTSLALLSKLLITSNSSTTSSQPDGLCLPVNLESVLGPYLTLIAPDRCGDFITVETCSENPRCRFDDHTSYSHCMVDFLSPAKLLAVSEDVVTTAPLPVAALAAEHLCNPESYWEDSHSDRPVTLSQEECTAQGSFSLGLDALKKLAAAAKIPVSLPASSPPSPTFPETLPESPHVASGEDGHSIDADHDGHEHDALGDLEGNDAREGGPASLSSPASSQGDNSITVSAPSCQLDIRGMCVPTLLAFASSAVNAAANAVETYPQLNASSYDHLLSDAARTLLVMALGTAKCILANSSATACSLAVLASRPDGAAAFADVFSPNCSRLSTEQCGKRLGCALVAHGDHSDCKRTSTYAADYLLPSRHSPLPQPSEQHAAAAAASAAAIAEAAQRLANSCRAVLSPSCGQQQINVTVTQGMLAALALPAGVRGVATNGTTDSGNGRELDGALSGGTDGKIIVDSPEAAADVGDDHSNGTTGQGHDGDDSRSLKLRIGAIFAVLVAGLTGCVIPILMRGRLERAPLVSACLRALSAGLILCLALVHIATHAVSEMDGLIESISEESSDSHDGHDHRRHRRQLLLLGIGHAAPLHRLRGPLYRQASNRHLLHRFILEDVLTADDYGSGSHDHYEQDDHSRRGGHDHNFPIGMCTVVFGYLLMVAVEHLSHAFLDRHARGPAGVAPAANNDGVDRDEQPKLAAGTARSMSQRFTPTCTTAVCGGAKGPESAVVTSVEVIKQPSSTPAAISCCRAASTPRSATSSAVETLLLAGMAIAFEFGCVFHSFIIGLTLGANTNFREVRTLAVALVFHQFLEGIGLGSVLMSAELGHWRVLCMTAMYAVTCPVGIGAGIAIADGYDSHSITARAIQGTLNGVSAGLLLHLASALISYDFGSSTRTRWRPLQRLLLFTALASGAALFAVLALWA</sequence>
<proteinExistence type="predicted"/>
<keyword evidence="2 6" id="KW-0812">Transmembrane</keyword>
<feature type="transmembrane region" description="Helical" evidence="6">
    <location>
        <begin position="590"/>
        <end position="610"/>
    </location>
</feature>
<feature type="transmembrane region" description="Helical" evidence="6">
    <location>
        <begin position="896"/>
        <end position="918"/>
    </location>
</feature>
<feature type="compositionally biased region" description="Low complexity" evidence="5">
    <location>
        <begin position="305"/>
        <end position="316"/>
    </location>
</feature>
<feature type="region of interest" description="Disordered" evidence="5">
    <location>
        <begin position="776"/>
        <end position="799"/>
    </location>
</feature>
<evidence type="ECO:0000256" key="4">
    <source>
        <dbReference type="ARBA" id="ARBA00023136"/>
    </source>
</evidence>
<dbReference type="KEGG" id="vcn:VOLCADRAFT_85881"/>
<protein>
    <submittedName>
        <fullName evidence="7">Zinc-nutrition responsive transporter</fullName>
    </submittedName>
</protein>
<dbReference type="STRING" id="3068.D8TH90"/>
<feature type="compositionally biased region" description="Basic and acidic residues" evidence="5">
    <location>
        <begin position="275"/>
        <end position="304"/>
    </location>
</feature>
<dbReference type="RefSeq" id="XP_002945674.1">
    <property type="nucleotide sequence ID" value="XM_002945628.1"/>
</dbReference>
<feature type="region of interest" description="Disordered" evidence="5">
    <location>
        <begin position="530"/>
        <end position="550"/>
    </location>
</feature>
<feature type="transmembrane region" description="Helical" evidence="6">
    <location>
        <begin position="998"/>
        <end position="1017"/>
    </location>
</feature>
<feature type="transmembrane region" description="Helical" evidence="6">
    <location>
        <begin position="860"/>
        <end position="884"/>
    </location>
</feature>
<feature type="transmembrane region" description="Helical" evidence="6">
    <location>
        <begin position="967"/>
        <end position="986"/>
    </location>
</feature>
<feature type="transmembrane region" description="Helical" evidence="6">
    <location>
        <begin position="740"/>
        <end position="760"/>
    </location>
</feature>
<evidence type="ECO:0000313" key="7">
    <source>
        <dbReference type="EMBL" id="EFJ52669.1"/>
    </source>
</evidence>
<dbReference type="Pfam" id="PF02535">
    <property type="entry name" value="Zip"/>
    <property type="match status" value="1"/>
</dbReference>
<dbReference type="EMBL" id="GL378323">
    <property type="protein sequence ID" value="EFJ52669.1"/>
    <property type="molecule type" value="Genomic_DNA"/>
</dbReference>
<dbReference type="OrthoDB" id="448280at2759"/>
<comment type="subcellular location">
    <subcellularLocation>
        <location evidence="1">Membrane</location>
        <topology evidence="1">Multi-pass membrane protein</topology>
    </subcellularLocation>
</comment>
<dbReference type="GO" id="GO:0005385">
    <property type="term" value="F:zinc ion transmembrane transporter activity"/>
    <property type="evidence" value="ECO:0007669"/>
    <property type="project" value="TreeGrafter"/>
</dbReference>
<feature type="transmembrane region" description="Helical" evidence="6">
    <location>
        <begin position="925"/>
        <end position="947"/>
    </location>
</feature>
<evidence type="ECO:0000256" key="1">
    <source>
        <dbReference type="ARBA" id="ARBA00004141"/>
    </source>
</evidence>
<dbReference type="PANTHER" id="PTHR11040:SF44">
    <property type="entry name" value="PROTEIN ZNTC-RELATED"/>
    <property type="match status" value="1"/>
</dbReference>
<evidence type="ECO:0000256" key="6">
    <source>
        <dbReference type="SAM" id="Phobius"/>
    </source>
</evidence>
<evidence type="ECO:0000256" key="3">
    <source>
        <dbReference type="ARBA" id="ARBA00022989"/>
    </source>
</evidence>
<feature type="transmembrane region" description="Helical" evidence="6">
    <location>
        <begin position="622"/>
        <end position="641"/>
    </location>
</feature>
<organism evidence="8">
    <name type="scientific">Volvox carteri f. nagariensis</name>
    <dbReference type="NCBI Taxonomy" id="3068"/>
    <lineage>
        <taxon>Eukaryota</taxon>
        <taxon>Viridiplantae</taxon>
        <taxon>Chlorophyta</taxon>
        <taxon>core chlorophytes</taxon>
        <taxon>Chlorophyceae</taxon>
        <taxon>CS clade</taxon>
        <taxon>Chlamydomonadales</taxon>
        <taxon>Volvocaceae</taxon>
        <taxon>Volvox</taxon>
    </lineage>
</organism>
<evidence type="ECO:0000256" key="5">
    <source>
        <dbReference type="SAM" id="MobiDB-lite"/>
    </source>
</evidence>
<gene>
    <name evidence="7" type="ORF">VOLCADRAFT_85881</name>
</gene>
<name>D8TH90_VOLCA</name>
<feature type="region of interest" description="Disordered" evidence="5">
    <location>
        <begin position="562"/>
        <end position="582"/>
    </location>
</feature>
<dbReference type="eggNOG" id="KOG1558">
    <property type="taxonomic scope" value="Eukaryota"/>
</dbReference>